<feature type="transmembrane region" description="Helical" evidence="12">
    <location>
        <begin position="1891"/>
        <end position="1915"/>
    </location>
</feature>
<evidence type="ECO:0000256" key="6">
    <source>
        <dbReference type="ARBA" id="ARBA00022692"/>
    </source>
</evidence>
<evidence type="ECO:0000256" key="2">
    <source>
        <dbReference type="ARBA" id="ARBA00009040"/>
    </source>
</evidence>
<feature type="transmembrane region" description="Helical" evidence="12">
    <location>
        <begin position="46"/>
        <end position="67"/>
    </location>
</feature>
<feature type="region of interest" description="Disordered" evidence="11">
    <location>
        <begin position="876"/>
        <end position="901"/>
    </location>
</feature>
<keyword evidence="7 12" id="KW-1133">Transmembrane helix</keyword>
<dbReference type="Proteomes" id="UP000002729">
    <property type="component" value="Unassembled WGS sequence"/>
</dbReference>
<dbReference type="EMBL" id="GL833129">
    <property type="protein sequence ID" value="EGB08046.1"/>
    <property type="molecule type" value="Genomic_DNA"/>
</dbReference>
<evidence type="ECO:0000256" key="8">
    <source>
        <dbReference type="ARBA" id="ARBA00023136"/>
    </source>
</evidence>
<evidence type="ECO:0000256" key="12">
    <source>
        <dbReference type="SAM" id="Phobius"/>
    </source>
</evidence>
<dbReference type="PANTHER" id="PTHR12741">
    <property type="entry name" value="LYST-INTERACTING PROTEIN LIP5 DOPAMINE RESPONSIVE PROTEIN DRG-1"/>
    <property type="match status" value="1"/>
</dbReference>
<evidence type="ECO:0000256" key="4">
    <source>
        <dbReference type="ARBA" id="ARBA00022676"/>
    </source>
</evidence>
<sequence>MPNFAEAMDFNNLTAAFLFACERRLRVRRRRVCAVGAFSGGSAARLLPRATVTCALACFGGLAAALLLERAGACPNPGVAPDALGSIFGTLAAAGGFAAFAAAGAAATRPDTEPLARHAAFGVAGAWLLTLGLDALLAEGAALWSHVVAVARPHDLPGVPSDETLYLGEAEALLIWVVLSAVLFLARVAAESGPARAASLLRSVGGRRQRYVAVGDDGEKPPATTRDDGSASKEARHHASLVGERPPRYNLFDPEALPEALKRFAPEVFASSEALGNFFGFQDDNVRNQAEHALMLLANGLAQQPPSSRSARGCDVAALGALHAKLFANYRRWCAHLETAPQFADAAAGDACGGAATDVVLWLCVWGEAANLRHMPECCCFLYHSAASEWAATPKSERQGDRGASLYPGHWLDTVVAPVYSIVAASMKRKADHVDKKNYDDFNEFFWSKDCLRTHRSAVATATALRHRERALKADRAARDKDGLLGLENGHRYDRDEASFPPPVAHLLDAAPKTYLEVRTWLHVVFAFFRVYEYHVLSFQVLATVAFARYLVWDAAYTVEVLSGAALTINAAALLEASLEAAVAPPSADGVAHGALATRLGGRFVCLVYQAMYLCWALDGLELMPRGEVRSFGGEEPGPFWFWQHVWLSCLVVVLYVAEAVLQLWPYGITLLYTYGDGDVYRAALAVFLPRSLNYVGKTVHEPYVRAQKYHVFWLTLIAWKMTFGYIFLIKPMVAPTVQICDDYLNFPAIGHRGVKTMSQLVGRWLPSCLIFLVDSSIHYSLWAAAVGTYMGFRTKLGIVRDFPAVRDAFLLLPTSFCGKLVNGCVREGAVATAGGVPPSPRSSVAPELQRYFDDEPPGGPCGACCLGGASDARPGGAPARRLSAKNETPPTSSSDLASTLGAASSVGGGGVAPRLPSFLALTDALPKETASDQQLHAMTSPPPSGGLRQGILDLIETGGAPAAGLSAFAASGAAADSALGEADEVQWVLFAEAWNDVVGAMRTSDTLNDFERDVLAFDRYAGFSKPVYLPIFVTAGAVERACALAADAAAAYRPAARAYHAARADDQADGGRLRGLYDAAASVDEALGASLRADVVATEAVDEVRELGTWLLLKLAGGVHRDDLVACASILDKWCRSSASLVTQDTLLERVEVERLPTLVLQPLAQLATLLLKGLKKRKPKGDADLRAPTATPNSEGGPAAEEALPASGAPSQDGSEASMKEETKQDSVLSLAPKFEKAPSMKRTQSTSGLAAMGASPVASDLKAFTPRGPAQKAKKYSLASTKYVAGGHEHDGPNDPFRDAIREKLRGLLNGCKAVVVKGEPKQGVAGARARELLDRLTFVLANERGFFWDGKYASACLDALRGDLARVSRLAKKLQGLLTTTPRETEPRGQEATRRLTFFVNSLLMDMPPPPPLDATVSLTTLTPFYSEDVLLSKGDLLAKNSDGVTTLLYLQTLYKADWASFLERRKMTENSAHAECFAPEHELETRLWASFRAQTLARTVEGMMHCEAALRLLARLERVHGAHVARKRRTAGAQAPRRSSRYAAACEDSETHPVIGLEDLLKLKFGYVVSCQVYGKQRKNDDVKAKDIELLLRRFPLLRVAYIDEQRVGRSGAVAFYSCLVKAGEDGNPAEVYRVRLPGNPVIGEGKPENQNHAIVFTRGECLQTIDMNQDGFFEEALKMRNLLQEFKAGAPGVPEVPGAPPTTIVGFREHIFTGSVSSLANYMALQELSFVTLGQRVLADPLHMRLHYGHPDVFDKLWFATRGGVSKASKGINLSEDIFAGYTAMIRGGGVTMKEYAQVGKGRDVGMQQIYKFEAKLSQGNAEQCLSRDVSRIASRLDFPRLLSYYFGGIGHYINSALTIITIQVATYLALLLAVYGAESIGHRLVVPLGSVQILLAGLGLLNTLPLLATLAVERGLWAAAKDVAQVFASGGPLYFIFHIQTRAHYFTQTILAGGATYRATGRGFVTRHSTFDEQYRFFAASHLHLGVELSAALVLMGLHTGAGQYAGRTWSLWLAVGSFLLAPFWFNPLGFSWPHVADDFNRWSRWISYGTRGGTAADSWDVWYKEETAPVRRLSGRSKALLASKALLYVALAKGLADFTGRAAYKRLMSFTYCAGAVVILAVLGWVADLLAPSLHYACHRLLKMALGVASVAVVAFELATKPSSLKFAVSLYYVGAAAALLGTLYGGPGPASYGRRRSSGVFDVVPVVVRHLARAHDLAVGYCYFAIFIPLSAIRICDVVQTWLLFHNALSEGVVVDDILKQARQSQEVGAKDTELELRNLRRQVETQQKAIARLLARAGVDDDGLEAGEVLNPVRDVTSEGEIAAAAPPQPDKPPVRSKSITSLRPAAYNTAPPPSGERFTFQSPDAMPPRELS</sequence>
<feature type="compositionally biased region" description="Basic and acidic residues" evidence="11">
    <location>
        <begin position="217"/>
        <end position="234"/>
    </location>
</feature>
<evidence type="ECO:0000256" key="1">
    <source>
        <dbReference type="ARBA" id="ARBA00004141"/>
    </source>
</evidence>
<keyword evidence="4" id="KW-0328">Glycosyltransferase</keyword>
<keyword evidence="15" id="KW-1185">Reference proteome</keyword>
<feature type="region of interest" description="Disordered" evidence="11">
    <location>
        <begin position="931"/>
        <end position="951"/>
    </location>
</feature>
<feature type="transmembrane region" description="Helical" evidence="12">
    <location>
        <begin position="2017"/>
        <end position="2033"/>
    </location>
</feature>
<dbReference type="SMART" id="SM01205">
    <property type="entry name" value="FKS1_dom1"/>
    <property type="match status" value="1"/>
</dbReference>
<name>F0YA81_AURAN</name>
<dbReference type="KEGG" id="aaf:AURANDRAFT_71705"/>
<evidence type="ECO:0000256" key="9">
    <source>
        <dbReference type="ARBA" id="ARBA00047777"/>
    </source>
</evidence>
<evidence type="ECO:0000256" key="7">
    <source>
        <dbReference type="ARBA" id="ARBA00022989"/>
    </source>
</evidence>
<evidence type="ECO:0000313" key="14">
    <source>
        <dbReference type="EMBL" id="EGB08046.1"/>
    </source>
</evidence>
<accession>F0YA81</accession>
<dbReference type="RefSeq" id="XP_009037407.1">
    <property type="nucleotide sequence ID" value="XM_009039159.1"/>
</dbReference>
<dbReference type="GO" id="GO:0000148">
    <property type="term" value="C:1,3-beta-D-glucan synthase complex"/>
    <property type="evidence" value="ECO:0007669"/>
    <property type="project" value="InterPro"/>
</dbReference>
<evidence type="ECO:0000259" key="13">
    <source>
        <dbReference type="SMART" id="SM01205"/>
    </source>
</evidence>
<feature type="compositionally biased region" description="Polar residues" evidence="11">
    <location>
        <begin position="886"/>
        <end position="898"/>
    </location>
</feature>
<evidence type="ECO:0000256" key="5">
    <source>
        <dbReference type="ARBA" id="ARBA00022679"/>
    </source>
</evidence>
<dbReference type="GO" id="GO:0005886">
    <property type="term" value="C:plasma membrane"/>
    <property type="evidence" value="ECO:0007669"/>
    <property type="project" value="TreeGrafter"/>
</dbReference>
<keyword evidence="8 12" id="KW-0472">Membrane</keyword>
<comment type="similarity">
    <text evidence="2">Belongs to the glycosyltransferase 48 family.</text>
</comment>
<feature type="compositionally biased region" description="Low complexity" evidence="11">
    <location>
        <begin position="1196"/>
        <end position="1213"/>
    </location>
</feature>
<dbReference type="OMA" id="FHIGTKW"/>
<evidence type="ECO:0000313" key="15">
    <source>
        <dbReference type="Proteomes" id="UP000002729"/>
    </source>
</evidence>
<dbReference type="Pfam" id="PF14288">
    <property type="entry name" value="FKS1_dom1"/>
    <property type="match status" value="1"/>
</dbReference>
<gene>
    <name evidence="14" type="ORF">AURANDRAFT_71705</name>
</gene>
<feature type="transmembrane region" description="Helical" evidence="12">
    <location>
        <begin position="87"/>
        <end position="107"/>
    </location>
</feature>
<feature type="transmembrane region" description="Helical" evidence="12">
    <location>
        <begin position="1984"/>
        <end position="2005"/>
    </location>
</feature>
<keyword evidence="6 12" id="KW-0812">Transmembrane</keyword>
<organism evidence="15">
    <name type="scientific">Aureococcus anophagefferens</name>
    <name type="common">Harmful bloom alga</name>
    <dbReference type="NCBI Taxonomy" id="44056"/>
    <lineage>
        <taxon>Eukaryota</taxon>
        <taxon>Sar</taxon>
        <taxon>Stramenopiles</taxon>
        <taxon>Ochrophyta</taxon>
        <taxon>Pelagophyceae</taxon>
        <taxon>Pelagomonadales</taxon>
        <taxon>Pelagomonadaceae</taxon>
        <taxon>Aureococcus</taxon>
    </lineage>
</organism>
<evidence type="ECO:0000256" key="11">
    <source>
        <dbReference type="SAM" id="MobiDB-lite"/>
    </source>
</evidence>
<dbReference type="InterPro" id="IPR003440">
    <property type="entry name" value="Glyco_trans_48_dom"/>
</dbReference>
<dbReference type="GeneID" id="20228356"/>
<feature type="region of interest" description="Disordered" evidence="11">
    <location>
        <begin position="1181"/>
        <end position="1254"/>
    </location>
</feature>
<keyword evidence="5" id="KW-0808">Transferase</keyword>
<dbReference type="OrthoDB" id="1880850at2759"/>
<feature type="region of interest" description="Disordered" evidence="11">
    <location>
        <begin position="212"/>
        <end position="247"/>
    </location>
</feature>
<feature type="transmembrane region" description="Helical" evidence="12">
    <location>
        <begin position="1863"/>
        <end position="1884"/>
    </location>
</feature>
<proteinExistence type="inferred from homology"/>
<dbReference type="Pfam" id="PF02364">
    <property type="entry name" value="Glucan_synthase"/>
    <property type="match status" value="1"/>
</dbReference>
<feature type="domain" description="1,3-beta-glucan synthase component FKS1-like" evidence="13">
    <location>
        <begin position="353"/>
        <end position="456"/>
    </location>
</feature>
<dbReference type="InParanoid" id="F0YA81"/>
<dbReference type="PANTHER" id="PTHR12741:SF48">
    <property type="entry name" value="1,3-BETA-GLUCAN SYNTHASE COMPONENT FKS1-RELATED"/>
    <property type="match status" value="1"/>
</dbReference>
<dbReference type="eggNOG" id="KOG0916">
    <property type="taxonomic scope" value="Eukaryota"/>
</dbReference>
<dbReference type="EC" id="2.4.1.34" evidence="3"/>
<comment type="subcellular location">
    <subcellularLocation>
        <location evidence="1">Membrane</location>
        <topology evidence="1">Multi-pass membrane protein</topology>
    </subcellularLocation>
</comment>
<feature type="transmembrane region" description="Helical" evidence="12">
    <location>
        <begin position="119"/>
        <end position="144"/>
    </location>
</feature>
<reference evidence="14 15" key="1">
    <citation type="journal article" date="2011" name="Proc. Natl. Acad. Sci. U.S.A.">
        <title>Niche of harmful alga Aureococcus anophagefferens revealed through ecogenomics.</title>
        <authorList>
            <person name="Gobler C.J."/>
            <person name="Berry D.L."/>
            <person name="Dyhrman S.T."/>
            <person name="Wilhelm S.W."/>
            <person name="Salamov A."/>
            <person name="Lobanov A.V."/>
            <person name="Zhang Y."/>
            <person name="Collier J.L."/>
            <person name="Wurch L.L."/>
            <person name="Kustka A.B."/>
            <person name="Dill B.D."/>
            <person name="Shah M."/>
            <person name="VerBerkmoes N.C."/>
            <person name="Kuo A."/>
            <person name="Terry A."/>
            <person name="Pangilinan J."/>
            <person name="Lindquist E.A."/>
            <person name="Lucas S."/>
            <person name="Paulsen I.T."/>
            <person name="Hattenrath-Lehmann T.K."/>
            <person name="Talmage S.C."/>
            <person name="Walker E.A."/>
            <person name="Koch F."/>
            <person name="Burson A.M."/>
            <person name="Marcoval M.A."/>
            <person name="Tang Y.Z."/>
            <person name="Lecleir G.R."/>
            <person name="Coyne K.J."/>
            <person name="Berg G.M."/>
            <person name="Bertrand E.M."/>
            <person name="Saito M.A."/>
            <person name="Gladyshev V.N."/>
            <person name="Grigoriev I.V."/>
        </authorList>
    </citation>
    <scope>NUCLEOTIDE SEQUENCE [LARGE SCALE GENOMIC DNA]</scope>
    <source>
        <strain evidence="15">CCMP 1984</strain>
    </source>
</reference>
<feature type="transmembrane region" description="Helical" evidence="12">
    <location>
        <begin position="2117"/>
        <end position="2137"/>
    </location>
</feature>
<feature type="transmembrane region" description="Helical" evidence="12">
    <location>
        <begin position="2149"/>
        <end position="2167"/>
    </location>
</feature>
<evidence type="ECO:0000256" key="10">
    <source>
        <dbReference type="SAM" id="Coils"/>
    </source>
</evidence>
<feature type="region of interest" description="Disordered" evidence="11">
    <location>
        <begin position="2332"/>
        <end position="2383"/>
    </location>
</feature>
<keyword evidence="10" id="KW-0175">Coiled coil</keyword>
<dbReference type="GO" id="GO:0006075">
    <property type="term" value="P:(1-&gt;3)-beta-D-glucan biosynthetic process"/>
    <property type="evidence" value="ECO:0007669"/>
    <property type="project" value="InterPro"/>
</dbReference>
<feature type="transmembrane region" description="Helical" evidence="12">
    <location>
        <begin position="2173"/>
        <end position="2195"/>
    </location>
</feature>
<protein>
    <recommendedName>
        <fullName evidence="3">1,3-beta-glucan synthase</fullName>
        <ecNumber evidence="3">2.4.1.34</ecNumber>
    </recommendedName>
</protein>
<evidence type="ECO:0000256" key="3">
    <source>
        <dbReference type="ARBA" id="ARBA00012589"/>
    </source>
</evidence>
<dbReference type="InterPro" id="IPR026899">
    <property type="entry name" value="FKS1-like_dom1"/>
</dbReference>
<feature type="coiled-coil region" evidence="10">
    <location>
        <begin position="2272"/>
        <end position="2306"/>
    </location>
</feature>
<comment type="catalytic activity">
    <reaction evidence="9">
        <text>[(1-&gt;3)-beta-D-glucosyl](n) + UDP-alpha-D-glucose = [(1-&gt;3)-beta-D-glucosyl](n+1) + UDP + H(+)</text>
        <dbReference type="Rhea" id="RHEA:21476"/>
        <dbReference type="Rhea" id="RHEA-COMP:11146"/>
        <dbReference type="Rhea" id="RHEA-COMP:14303"/>
        <dbReference type="ChEBI" id="CHEBI:15378"/>
        <dbReference type="ChEBI" id="CHEBI:37671"/>
        <dbReference type="ChEBI" id="CHEBI:58223"/>
        <dbReference type="ChEBI" id="CHEBI:58885"/>
        <dbReference type="EC" id="2.4.1.34"/>
    </reaction>
</comment>
<dbReference type="GO" id="GO:0003843">
    <property type="term" value="F:1,3-beta-D-glucan synthase activity"/>
    <property type="evidence" value="ECO:0007669"/>
    <property type="project" value="UniProtKB-EC"/>
</dbReference>